<protein>
    <submittedName>
        <fullName evidence="1">Uncharacterized protein</fullName>
    </submittedName>
</protein>
<reference evidence="1" key="3">
    <citation type="submission" date="2025-09" db="UniProtKB">
        <authorList>
            <consortium name="Ensembl"/>
        </authorList>
    </citation>
    <scope>IDENTIFICATION</scope>
    <source>
        <strain evidence="1">breed Abyssinian</strain>
    </source>
</reference>
<keyword evidence="2" id="KW-1185">Reference proteome</keyword>
<proteinExistence type="predicted"/>
<reference evidence="1 2" key="1">
    <citation type="submission" date="2021-02" db="EMBL/GenBank/DDBJ databases">
        <title>Safari Cat Assemblies.</title>
        <authorList>
            <person name="Bredemeyer K.R."/>
            <person name="Murphy W.J."/>
        </authorList>
    </citation>
    <scope>NUCLEOTIDE SEQUENCE [LARGE SCALE GENOMIC DNA]</scope>
</reference>
<evidence type="ECO:0000313" key="1">
    <source>
        <dbReference type="Ensembl" id="ENSFCTP00005024876.1"/>
    </source>
</evidence>
<name>A0ABI7XQP6_FELCA</name>
<evidence type="ECO:0000313" key="2">
    <source>
        <dbReference type="Proteomes" id="UP000823872"/>
    </source>
</evidence>
<organism evidence="1 2">
    <name type="scientific">Felis catus</name>
    <name type="common">Cat</name>
    <name type="synonym">Felis silvestris catus</name>
    <dbReference type="NCBI Taxonomy" id="9685"/>
    <lineage>
        <taxon>Eukaryota</taxon>
        <taxon>Metazoa</taxon>
        <taxon>Chordata</taxon>
        <taxon>Craniata</taxon>
        <taxon>Vertebrata</taxon>
        <taxon>Euteleostomi</taxon>
        <taxon>Mammalia</taxon>
        <taxon>Eutheria</taxon>
        <taxon>Laurasiatheria</taxon>
        <taxon>Carnivora</taxon>
        <taxon>Feliformia</taxon>
        <taxon>Felidae</taxon>
        <taxon>Felinae</taxon>
        <taxon>Felis</taxon>
    </lineage>
</organism>
<dbReference type="Ensembl" id="ENSFCTT00005036053.1">
    <property type="protein sequence ID" value="ENSFCTP00005024876.1"/>
    <property type="gene ID" value="ENSFCTG00005012721.1"/>
</dbReference>
<dbReference type="Proteomes" id="UP000823872">
    <property type="component" value="Chromosome C2"/>
</dbReference>
<reference evidence="1" key="2">
    <citation type="submission" date="2025-08" db="UniProtKB">
        <authorList>
            <consortium name="Ensembl"/>
        </authorList>
    </citation>
    <scope>IDENTIFICATION</scope>
    <source>
        <strain evidence="1">breed Abyssinian</strain>
    </source>
</reference>
<accession>A0ABI7XQP6</accession>
<sequence>MECCSLEVLAELLLELVYSSHRKNRSCLIYGGEPSQNFSLITCAVYYFAVASLQKIKKGQILLKLPAVFHPSQGHGCRGLFQTDLISLQGLS</sequence>